<accession>A0ABS2NCG7</accession>
<name>A0ABS2NCG7_9BACI</name>
<protein>
    <submittedName>
        <fullName evidence="2">Uncharacterized protein</fullName>
    </submittedName>
</protein>
<sequence>MLVNNDPGKVAKLSHEHKSTYVGNKNLKQNVGSKPQKDHIRDELPVVLDED</sequence>
<proteinExistence type="predicted"/>
<gene>
    <name evidence="2" type="ORF">JOC86_002098</name>
</gene>
<keyword evidence="3" id="KW-1185">Reference proteome</keyword>
<reference evidence="2 3" key="1">
    <citation type="submission" date="2021-01" db="EMBL/GenBank/DDBJ databases">
        <title>Genomic Encyclopedia of Type Strains, Phase IV (KMG-IV): sequencing the most valuable type-strain genomes for metagenomic binning, comparative biology and taxonomic classification.</title>
        <authorList>
            <person name="Goeker M."/>
        </authorList>
    </citation>
    <scope>NUCLEOTIDE SEQUENCE [LARGE SCALE GENOMIC DNA]</scope>
    <source>
        <strain evidence="2 3">DSM 24834</strain>
    </source>
</reference>
<feature type="compositionally biased region" description="Polar residues" evidence="1">
    <location>
        <begin position="21"/>
        <end position="33"/>
    </location>
</feature>
<dbReference type="Proteomes" id="UP001646157">
    <property type="component" value="Unassembled WGS sequence"/>
</dbReference>
<feature type="region of interest" description="Disordered" evidence="1">
    <location>
        <begin position="1"/>
        <end position="51"/>
    </location>
</feature>
<organism evidence="2 3">
    <name type="scientific">Rossellomorea pakistanensis</name>
    <dbReference type="NCBI Taxonomy" id="992288"/>
    <lineage>
        <taxon>Bacteria</taxon>
        <taxon>Bacillati</taxon>
        <taxon>Bacillota</taxon>
        <taxon>Bacilli</taxon>
        <taxon>Bacillales</taxon>
        <taxon>Bacillaceae</taxon>
        <taxon>Rossellomorea</taxon>
    </lineage>
</organism>
<dbReference type="EMBL" id="JAFBDZ010000002">
    <property type="protein sequence ID" value="MBM7585556.1"/>
    <property type="molecule type" value="Genomic_DNA"/>
</dbReference>
<evidence type="ECO:0000313" key="3">
    <source>
        <dbReference type="Proteomes" id="UP001646157"/>
    </source>
</evidence>
<evidence type="ECO:0000256" key="1">
    <source>
        <dbReference type="SAM" id="MobiDB-lite"/>
    </source>
</evidence>
<comment type="caution">
    <text evidence="2">The sequence shown here is derived from an EMBL/GenBank/DDBJ whole genome shotgun (WGS) entry which is preliminary data.</text>
</comment>
<evidence type="ECO:0000313" key="2">
    <source>
        <dbReference type="EMBL" id="MBM7585556.1"/>
    </source>
</evidence>
<feature type="compositionally biased region" description="Basic and acidic residues" evidence="1">
    <location>
        <begin position="35"/>
        <end position="44"/>
    </location>
</feature>